<protein>
    <submittedName>
        <fullName evidence="1">DUF4440 domain-containing protein</fullName>
    </submittedName>
</protein>
<dbReference type="InterPro" id="IPR032710">
    <property type="entry name" value="NTF2-like_dom_sf"/>
</dbReference>
<dbReference type="Gene3D" id="3.10.450.50">
    <property type="match status" value="1"/>
</dbReference>
<gene>
    <name evidence="1" type="ORF">FGG15_19415</name>
</gene>
<keyword evidence="2" id="KW-1185">Reference proteome</keyword>
<proteinExistence type="predicted"/>
<dbReference type="Proteomes" id="UP000751614">
    <property type="component" value="Unassembled WGS sequence"/>
</dbReference>
<comment type="caution">
    <text evidence="1">The sequence shown here is derived from an EMBL/GenBank/DDBJ whole genome shotgun (WGS) entry which is preliminary data.</text>
</comment>
<evidence type="ECO:0000313" key="1">
    <source>
        <dbReference type="EMBL" id="TMU50526.1"/>
    </source>
</evidence>
<organism evidence="1 2">
    <name type="scientific">Flagellimonas algicola</name>
    <dbReference type="NCBI Taxonomy" id="2583815"/>
    <lineage>
        <taxon>Bacteria</taxon>
        <taxon>Pseudomonadati</taxon>
        <taxon>Bacteroidota</taxon>
        <taxon>Flavobacteriia</taxon>
        <taxon>Flavobacteriales</taxon>
        <taxon>Flavobacteriaceae</taxon>
        <taxon>Flagellimonas</taxon>
    </lineage>
</organism>
<reference evidence="1 2" key="1">
    <citation type="submission" date="2019-05" db="EMBL/GenBank/DDBJ databases">
        <title>Flagellimonas sp. AsT0115, sp. nov., isolated from a marine red algae, Asparagopsis taxiformis.</title>
        <authorList>
            <person name="Kim J."/>
            <person name="Jeong S.E."/>
            <person name="Jeon C.O."/>
        </authorList>
    </citation>
    <scope>NUCLEOTIDE SEQUENCE [LARGE SCALE GENOMIC DNA]</scope>
    <source>
        <strain evidence="1 2">AsT0115</strain>
    </source>
</reference>
<dbReference type="SUPFAM" id="SSF54427">
    <property type="entry name" value="NTF2-like"/>
    <property type="match status" value="1"/>
</dbReference>
<name>A0ABY2WG45_9FLAO</name>
<dbReference type="EMBL" id="VCNI01000006">
    <property type="protein sequence ID" value="TMU50526.1"/>
    <property type="molecule type" value="Genomic_DNA"/>
</dbReference>
<sequence>MCPNHKAFNMINKRHMYVMLVIGFGMTTSMKSQKQKVMQTTISKEEQAVLGAIASMTKSFNNADIDGVMSSYQEGALVVFEPEMRVTDKKQLREMFLAAFAIKPQFEYPNGHEVFVNGKSATHIAPWIMKGTAPNGTPITQSGLSVAHLRKQPNGKWLLTFDNPHGSYLMSKKP</sequence>
<evidence type="ECO:0000313" key="2">
    <source>
        <dbReference type="Proteomes" id="UP000751614"/>
    </source>
</evidence>
<accession>A0ABY2WG45</accession>